<dbReference type="RefSeq" id="WP_160369909.1">
    <property type="nucleotide sequence ID" value="NZ_WSQA01000011.1"/>
</dbReference>
<organism evidence="5 6">
    <name type="scientific">Sphingobacterium humi</name>
    <dbReference type="NCBI Taxonomy" id="1796905"/>
    <lineage>
        <taxon>Bacteria</taxon>
        <taxon>Pseudomonadati</taxon>
        <taxon>Bacteroidota</taxon>
        <taxon>Sphingobacteriia</taxon>
        <taxon>Sphingobacteriales</taxon>
        <taxon>Sphingobacteriaceae</taxon>
        <taxon>Sphingobacterium</taxon>
    </lineage>
</organism>
<dbReference type="Pfam" id="PF08447">
    <property type="entry name" value="PAS_3"/>
    <property type="match status" value="1"/>
</dbReference>
<dbReference type="PANTHER" id="PTHR44688">
    <property type="entry name" value="DNA-BINDING TRANSCRIPTIONAL ACTIVATOR DEVR_DOSR"/>
    <property type="match status" value="1"/>
</dbReference>
<reference evidence="5 6" key="1">
    <citation type="submission" date="2019-12" db="EMBL/GenBank/DDBJ databases">
        <authorList>
            <person name="Dong K."/>
        </authorList>
    </citation>
    <scope>NUCLEOTIDE SEQUENCE [LARGE SCALE GENOMIC DNA]</scope>
    <source>
        <strain evidence="5 6">JCM 31225</strain>
    </source>
</reference>
<evidence type="ECO:0000256" key="1">
    <source>
        <dbReference type="ARBA" id="ARBA00023015"/>
    </source>
</evidence>
<dbReference type="PRINTS" id="PR00038">
    <property type="entry name" value="HTHLUXR"/>
</dbReference>
<evidence type="ECO:0000313" key="5">
    <source>
        <dbReference type="EMBL" id="MVZ63186.1"/>
    </source>
</evidence>
<comment type="caution">
    <text evidence="5">The sequence shown here is derived from an EMBL/GenBank/DDBJ whole genome shotgun (WGS) entry which is preliminary data.</text>
</comment>
<proteinExistence type="predicted"/>
<dbReference type="Gene3D" id="3.30.450.20">
    <property type="entry name" value="PAS domain"/>
    <property type="match status" value="1"/>
</dbReference>
<dbReference type="SUPFAM" id="SSF55785">
    <property type="entry name" value="PYP-like sensor domain (PAS domain)"/>
    <property type="match status" value="1"/>
</dbReference>
<evidence type="ECO:0000256" key="3">
    <source>
        <dbReference type="ARBA" id="ARBA00023163"/>
    </source>
</evidence>
<sequence>MNWKEFITSAGSLLEELSKDELRMFNDHISLKLDSYYFVLNCVSTEIEQYSEDFTRVLGYSHKEFSFEKLIQIIHPDDAAIFMAHEQLALKFCLNTPIEKQKQFKVVHDFRIRKKSGAYIRVMQQAVAYELTDTCVLKTIVHHFDISTIKSSEVCQLHFIDQLGKETVYNVTEETVLQTPASFSLTKREREILYQLDKGYNSEQIAENLFISVHTVRTHRKNLLNKTNSENTIELLQKVKAMRLI</sequence>
<dbReference type="PROSITE" id="PS50043">
    <property type="entry name" value="HTH_LUXR_2"/>
    <property type="match status" value="1"/>
</dbReference>
<dbReference type="InterPro" id="IPR000792">
    <property type="entry name" value="Tscrpt_reg_LuxR_C"/>
</dbReference>
<keyword evidence="6" id="KW-1185">Reference proteome</keyword>
<dbReference type="Pfam" id="PF00196">
    <property type="entry name" value="GerE"/>
    <property type="match status" value="1"/>
</dbReference>
<dbReference type="PANTHER" id="PTHR44688:SF16">
    <property type="entry name" value="DNA-BINDING TRANSCRIPTIONAL ACTIVATOR DEVR_DOSR"/>
    <property type="match status" value="1"/>
</dbReference>
<protein>
    <submittedName>
        <fullName evidence="5">PAS domain-containing protein</fullName>
    </submittedName>
</protein>
<dbReference type="InterPro" id="IPR035965">
    <property type="entry name" value="PAS-like_dom_sf"/>
</dbReference>
<evidence type="ECO:0000313" key="6">
    <source>
        <dbReference type="Proteomes" id="UP000435036"/>
    </source>
</evidence>
<feature type="domain" description="HTH luxR-type" evidence="4">
    <location>
        <begin position="178"/>
        <end position="243"/>
    </location>
</feature>
<dbReference type="Gene3D" id="1.10.10.10">
    <property type="entry name" value="Winged helix-like DNA-binding domain superfamily/Winged helix DNA-binding domain"/>
    <property type="match status" value="1"/>
</dbReference>
<dbReference type="OrthoDB" id="965844at2"/>
<gene>
    <name evidence="5" type="ORF">GQF63_14215</name>
</gene>
<dbReference type="InterPro" id="IPR016032">
    <property type="entry name" value="Sig_transdc_resp-reg_C-effctor"/>
</dbReference>
<dbReference type="GO" id="GO:0006355">
    <property type="term" value="P:regulation of DNA-templated transcription"/>
    <property type="evidence" value="ECO:0007669"/>
    <property type="project" value="InterPro"/>
</dbReference>
<dbReference type="AlphaFoldDB" id="A0A6N8L1E8"/>
<dbReference type="EMBL" id="WSQA01000011">
    <property type="protein sequence ID" value="MVZ63186.1"/>
    <property type="molecule type" value="Genomic_DNA"/>
</dbReference>
<keyword evidence="1" id="KW-0805">Transcription regulation</keyword>
<name>A0A6N8L1E8_9SPHI</name>
<dbReference type="InterPro" id="IPR036388">
    <property type="entry name" value="WH-like_DNA-bd_sf"/>
</dbReference>
<keyword evidence="3" id="KW-0804">Transcription</keyword>
<evidence type="ECO:0000259" key="4">
    <source>
        <dbReference type="PROSITE" id="PS50043"/>
    </source>
</evidence>
<keyword evidence="2" id="KW-0238">DNA-binding</keyword>
<dbReference type="SUPFAM" id="SSF46894">
    <property type="entry name" value="C-terminal effector domain of the bipartite response regulators"/>
    <property type="match status" value="1"/>
</dbReference>
<dbReference type="InterPro" id="IPR013655">
    <property type="entry name" value="PAS_fold_3"/>
</dbReference>
<dbReference type="PROSITE" id="PS00622">
    <property type="entry name" value="HTH_LUXR_1"/>
    <property type="match status" value="1"/>
</dbReference>
<evidence type="ECO:0000256" key="2">
    <source>
        <dbReference type="ARBA" id="ARBA00023125"/>
    </source>
</evidence>
<accession>A0A6N8L1E8</accession>
<dbReference type="GO" id="GO:0003677">
    <property type="term" value="F:DNA binding"/>
    <property type="evidence" value="ECO:0007669"/>
    <property type="project" value="UniProtKB-KW"/>
</dbReference>
<dbReference type="CDD" id="cd06170">
    <property type="entry name" value="LuxR_C_like"/>
    <property type="match status" value="1"/>
</dbReference>
<dbReference type="Proteomes" id="UP000435036">
    <property type="component" value="Unassembled WGS sequence"/>
</dbReference>
<dbReference type="SMART" id="SM00421">
    <property type="entry name" value="HTH_LUXR"/>
    <property type="match status" value="1"/>
</dbReference>